<accession>A0A165IAK6</accession>
<dbReference type="InParanoid" id="A0A165IAK6"/>
<gene>
    <name evidence="2" type="ORF">EXIGLDRAFT_717553</name>
</gene>
<proteinExistence type="predicted"/>
<name>A0A165IAK6_EXIGL</name>
<reference evidence="2 3" key="1">
    <citation type="journal article" date="2016" name="Mol. Biol. Evol.">
        <title>Comparative Genomics of Early-Diverging Mushroom-Forming Fungi Provides Insights into the Origins of Lignocellulose Decay Capabilities.</title>
        <authorList>
            <person name="Nagy L.G."/>
            <person name="Riley R."/>
            <person name="Tritt A."/>
            <person name="Adam C."/>
            <person name="Daum C."/>
            <person name="Floudas D."/>
            <person name="Sun H."/>
            <person name="Yadav J.S."/>
            <person name="Pangilinan J."/>
            <person name="Larsson K.H."/>
            <person name="Matsuura K."/>
            <person name="Barry K."/>
            <person name="Labutti K."/>
            <person name="Kuo R."/>
            <person name="Ohm R.A."/>
            <person name="Bhattacharya S.S."/>
            <person name="Shirouzu T."/>
            <person name="Yoshinaga Y."/>
            <person name="Martin F.M."/>
            <person name="Grigoriev I.V."/>
            <person name="Hibbett D.S."/>
        </authorList>
    </citation>
    <scope>NUCLEOTIDE SEQUENCE [LARGE SCALE GENOMIC DNA]</scope>
    <source>
        <strain evidence="2 3">HHB12029</strain>
    </source>
</reference>
<sequence>MRFSLGRPVAFSTPTRARKVFQQGEDMMDVDEPVVAPPLFSVPPSQNISSSRKTHDSAPSPFALSASVSTIKPVLDARTLVQDSSPLRYATPEPAPAPLQVPSDLEALADDERHADHQAGDGQGDPSPASSGGDELRDMFNVLGLDEDERWAHVSSEGNFSLDLFQARSPSTVEREHNTRANASSGVLRRMVRFAAPTIKMRTMSSPLKPGSSGSEDELLLKEGDVWVDNDV</sequence>
<keyword evidence="3" id="KW-1185">Reference proteome</keyword>
<feature type="region of interest" description="Disordered" evidence="1">
    <location>
        <begin position="35"/>
        <end position="61"/>
    </location>
</feature>
<evidence type="ECO:0000313" key="2">
    <source>
        <dbReference type="EMBL" id="KZV93137.1"/>
    </source>
</evidence>
<evidence type="ECO:0000256" key="1">
    <source>
        <dbReference type="SAM" id="MobiDB-lite"/>
    </source>
</evidence>
<dbReference type="OrthoDB" id="3055857at2759"/>
<evidence type="ECO:0000313" key="3">
    <source>
        <dbReference type="Proteomes" id="UP000077266"/>
    </source>
</evidence>
<dbReference type="EMBL" id="KV425995">
    <property type="protein sequence ID" value="KZV93137.1"/>
    <property type="molecule type" value="Genomic_DNA"/>
</dbReference>
<feature type="region of interest" description="Disordered" evidence="1">
    <location>
        <begin position="114"/>
        <end position="136"/>
    </location>
</feature>
<dbReference type="AlphaFoldDB" id="A0A165IAK6"/>
<organism evidence="2 3">
    <name type="scientific">Exidia glandulosa HHB12029</name>
    <dbReference type="NCBI Taxonomy" id="1314781"/>
    <lineage>
        <taxon>Eukaryota</taxon>
        <taxon>Fungi</taxon>
        <taxon>Dikarya</taxon>
        <taxon>Basidiomycota</taxon>
        <taxon>Agaricomycotina</taxon>
        <taxon>Agaricomycetes</taxon>
        <taxon>Auriculariales</taxon>
        <taxon>Exidiaceae</taxon>
        <taxon>Exidia</taxon>
    </lineage>
</organism>
<dbReference type="Proteomes" id="UP000077266">
    <property type="component" value="Unassembled WGS sequence"/>
</dbReference>
<protein>
    <submittedName>
        <fullName evidence="2">Uncharacterized protein</fullName>
    </submittedName>
</protein>